<protein>
    <submittedName>
        <fullName evidence="1">Uncharacterized protein</fullName>
    </submittedName>
</protein>
<sequence length="291" mass="31994">MWAQAFFAEEPALNPCLRAPLSLQSTITIRHGIQSQLERERIPVFLGPNRDRMCPDLYWAIDHPAVPTPNRVLLMESDLSPKTMEAVFQWEEDQQMPNFATNEQLAAEGIGTVPYWYGVRLRYGAAVAVPYRHLAAQVRYGYGTASVLTDWASQPAPARARQTRALPVTPANPPYRTRTVSVVDCPAIGTVRIRYGRHRKCTAVAVYGTVPIPSLNAYNDAPQAWFTPRCGDRAGHGSGRAIHWLAGPAGAGQRGVASGSGWGTCGRAGVVRVRARLRVQARVRAWVQARG</sequence>
<dbReference type="Proteomes" id="UP001219525">
    <property type="component" value="Unassembled WGS sequence"/>
</dbReference>
<evidence type="ECO:0000313" key="1">
    <source>
        <dbReference type="EMBL" id="KAJ7194275.1"/>
    </source>
</evidence>
<name>A0AAD6XZS1_9AGAR</name>
<organism evidence="1 2">
    <name type="scientific">Mycena pura</name>
    <dbReference type="NCBI Taxonomy" id="153505"/>
    <lineage>
        <taxon>Eukaryota</taxon>
        <taxon>Fungi</taxon>
        <taxon>Dikarya</taxon>
        <taxon>Basidiomycota</taxon>
        <taxon>Agaricomycotina</taxon>
        <taxon>Agaricomycetes</taxon>
        <taxon>Agaricomycetidae</taxon>
        <taxon>Agaricales</taxon>
        <taxon>Marasmiineae</taxon>
        <taxon>Mycenaceae</taxon>
        <taxon>Mycena</taxon>
    </lineage>
</organism>
<dbReference type="EMBL" id="JARJCW010000099">
    <property type="protein sequence ID" value="KAJ7194275.1"/>
    <property type="molecule type" value="Genomic_DNA"/>
</dbReference>
<evidence type="ECO:0000313" key="2">
    <source>
        <dbReference type="Proteomes" id="UP001219525"/>
    </source>
</evidence>
<comment type="caution">
    <text evidence="1">The sequence shown here is derived from an EMBL/GenBank/DDBJ whole genome shotgun (WGS) entry which is preliminary data.</text>
</comment>
<dbReference type="AlphaFoldDB" id="A0AAD6XZS1"/>
<gene>
    <name evidence="1" type="ORF">GGX14DRAFT_404729</name>
</gene>
<reference evidence="1" key="1">
    <citation type="submission" date="2023-03" db="EMBL/GenBank/DDBJ databases">
        <title>Massive genome expansion in bonnet fungi (Mycena s.s.) driven by repeated elements and novel gene families across ecological guilds.</title>
        <authorList>
            <consortium name="Lawrence Berkeley National Laboratory"/>
            <person name="Harder C.B."/>
            <person name="Miyauchi S."/>
            <person name="Viragh M."/>
            <person name="Kuo A."/>
            <person name="Thoen E."/>
            <person name="Andreopoulos B."/>
            <person name="Lu D."/>
            <person name="Skrede I."/>
            <person name="Drula E."/>
            <person name="Henrissat B."/>
            <person name="Morin E."/>
            <person name="Kohler A."/>
            <person name="Barry K."/>
            <person name="LaButti K."/>
            <person name="Morin E."/>
            <person name="Salamov A."/>
            <person name="Lipzen A."/>
            <person name="Mereny Z."/>
            <person name="Hegedus B."/>
            <person name="Baldrian P."/>
            <person name="Stursova M."/>
            <person name="Weitz H."/>
            <person name="Taylor A."/>
            <person name="Grigoriev I.V."/>
            <person name="Nagy L.G."/>
            <person name="Martin F."/>
            <person name="Kauserud H."/>
        </authorList>
    </citation>
    <scope>NUCLEOTIDE SEQUENCE</scope>
    <source>
        <strain evidence="1">9144</strain>
    </source>
</reference>
<accession>A0AAD6XZS1</accession>
<keyword evidence="2" id="KW-1185">Reference proteome</keyword>
<proteinExistence type="predicted"/>